<dbReference type="AlphaFoldDB" id="A0A0S2LXR2"/>
<evidence type="ECO:0000313" key="2">
    <source>
        <dbReference type="EMBL" id="ALO66207.1"/>
    </source>
</evidence>
<sequence length="428" mass="43472">MLDTLEEHAVDRGLARPSVAEAWSIRSHGLGERATNRWAVIAAALSLVAFTVATAILLSDVMMFPGAGTLRTALAVFVGPLALAVAAVILLHRRGQLSAPASLCVVAGAGPALVMTALAAASWSIGFDEADAGGTRTWFGSATLLFALMGWFFGSVSLLAPVASVVKRKIPWLIRLPLIGVLAALLAIVTGILTVTGQMLGGLGAAAVLLMALLAGRPALPSVRPSAEQAIKQAVRPDSPAALTRSSYAKICRAALVSFVVGIGCAAFALMGSLWAPGVGDSTHAMNLGLAAGAIAAMPVVIALGMVLTPRFGTIMRCSALLLCAGLAMEFAAQIAGAGHSLQWPLTLVAAVLAGFSIAVPIARFVSSRAPARIAVATALGLAGAMPGIMVVTAAAFIAPLAAGALVAWSWRRAAAGRRDAEPRLASF</sequence>
<dbReference type="EMBL" id="CP013200">
    <property type="protein sequence ID" value="ALO66207.1"/>
    <property type="molecule type" value="Genomic_DNA"/>
</dbReference>
<evidence type="ECO:0000313" key="3">
    <source>
        <dbReference type="Proteomes" id="UP000059574"/>
    </source>
</evidence>
<reference evidence="3" key="1">
    <citation type="submission" date="2015-11" db="EMBL/GenBank/DDBJ databases">
        <authorList>
            <person name="Kumar R."/>
            <person name="Singh D."/>
            <person name="Swarnkar M.K."/>
            <person name="Singh A.K."/>
            <person name="Kumar S."/>
        </authorList>
    </citation>
    <scope>NUCLEOTIDE SEQUENCE [LARGE SCALE GENOMIC DNA]</scope>
    <source>
        <strain evidence="3">ERGS4:06</strain>
    </source>
</reference>
<feature type="transmembrane region" description="Helical" evidence="1">
    <location>
        <begin position="320"/>
        <end position="338"/>
    </location>
</feature>
<feature type="transmembrane region" description="Helical" evidence="1">
    <location>
        <begin position="172"/>
        <end position="193"/>
    </location>
</feature>
<reference evidence="2 3" key="2">
    <citation type="journal article" date="2016" name="J. Biotechnol.">
        <title>Complete genome sequence of Arthrobacter alpinus ERGS4:06, a yellow pigmented bacterium tolerant to cold and radiations isolated from Sikkim Himalaya.</title>
        <authorList>
            <person name="Kumar R."/>
            <person name="Singh D."/>
            <person name="Swarnkar M.K."/>
            <person name="Singh A.K."/>
            <person name="Kumar S."/>
        </authorList>
    </citation>
    <scope>NUCLEOTIDE SEQUENCE [LARGE SCALE GENOMIC DNA]</scope>
    <source>
        <strain evidence="2 3">ERGS4:06</strain>
    </source>
</reference>
<feature type="transmembrane region" description="Helical" evidence="1">
    <location>
        <begin position="103"/>
        <end position="126"/>
    </location>
</feature>
<evidence type="ECO:0000256" key="1">
    <source>
        <dbReference type="SAM" id="Phobius"/>
    </source>
</evidence>
<feature type="transmembrane region" description="Helical" evidence="1">
    <location>
        <begin position="38"/>
        <end position="58"/>
    </location>
</feature>
<keyword evidence="1" id="KW-0472">Membrane</keyword>
<feature type="transmembrane region" description="Helical" evidence="1">
    <location>
        <begin position="375"/>
        <end position="403"/>
    </location>
</feature>
<feature type="transmembrane region" description="Helical" evidence="1">
    <location>
        <begin position="344"/>
        <end position="363"/>
    </location>
</feature>
<dbReference type="Proteomes" id="UP000059574">
    <property type="component" value="Chromosome"/>
</dbReference>
<keyword evidence="1" id="KW-1133">Transmembrane helix</keyword>
<feature type="transmembrane region" description="Helical" evidence="1">
    <location>
        <begin position="288"/>
        <end position="308"/>
    </location>
</feature>
<feature type="transmembrane region" description="Helical" evidence="1">
    <location>
        <begin position="70"/>
        <end position="91"/>
    </location>
</feature>
<dbReference type="RefSeq" id="WP_062286827.1">
    <property type="nucleotide sequence ID" value="NZ_CP013200.1"/>
</dbReference>
<feature type="transmembrane region" description="Helical" evidence="1">
    <location>
        <begin position="199"/>
        <end position="216"/>
    </location>
</feature>
<feature type="transmembrane region" description="Helical" evidence="1">
    <location>
        <begin position="254"/>
        <end position="276"/>
    </location>
</feature>
<accession>A0A0S2LXR2</accession>
<proteinExistence type="predicted"/>
<gene>
    <name evidence="2" type="ORF">AS189_06495</name>
</gene>
<protein>
    <submittedName>
        <fullName evidence="2">Uncharacterized protein</fullName>
    </submittedName>
</protein>
<organism evidence="2 3">
    <name type="scientific">Arthrobacter alpinus</name>
    <dbReference type="NCBI Taxonomy" id="656366"/>
    <lineage>
        <taxon>Bacteria</taxon>
        <taxon>Bacillati</taxon>
        <taxon>Actinomycetota</taxon>
        <taxon>Actinomycetes</taxon>
        <taxon>Micrococcales</taxon>
        <taxon>Micrococcaceae</taxon>
        <taxon>Arthrobacter</taxon>
    </lineage>
</organism>
<dbReference type="OrthoDB" id="3268054at2"/>
<name>A0A0S2LXR2_9MICC</name>
<keyword evidence="1" id="KW-0812">Transmembrane</keyword>
<feature type="transmembrane region" description="Helical" evidence="1">
    <location>
        <begin position="138"/>
        <end position="160"/>
    </location>
</feature>